<proteinExistence type="predicted"/>
<dbReference type="AlphaFoldDB" id="A0A2B7WEU0"/>
<protein>
    <submittedName>
        <fullName evidence="1">Uncharacterized protein</fullName>
    </submittedName>
</protein>
<dbReference type="OrthoDB" id="4323953at2759"/>
<name>A0A2B7WEU0_9EURO</name>
<comment type="caution">
    <text evidence="1">The sequence shown here is derived from an EMBL/GenBank/DDBJ whole genome shotgun (WGS) entry which is preliminary data.</text>
</comment>
<gene>
    <name evidence="1" type="ORF">AJ79_10324</name>
</gene>
<dbReference type="EMBL" id="PDNB01000461">
    <property type="protein sequence ID" value="PGG95000.1"/>
    <property type="molecule type" value="Genomic_DNA"/>
</dbReference>
<organism evidence="1 2">
    <name type="scientific">Helicocarpus griseus UAMH5409</name>
    <dbReference type="NCBI Taxonomy" id="1447875"/>
    <lineage>
        <taxon>Eukaryota</taxon>
        <taxon>Fungi</taxon>
        <taxon>Dikarya</taxon>
        <taxon>Ascomycota</taxon>
        <taxon>Pezizomycotina</taxon>
        <taxon>Eurotiomycetes</taxon>
        <taxon>Eurotiomycetidae</taxon>
        <taxon>Onygenales</taxon>
        <taxon>Ajellomycetaceae</taxon>
        <taxon>Helicocarpus</taxon>
    </lineage>
</organism>
<sequence>MDPMQVNNQVQEGFSRDFRAPRFSLSLHAGDMLPIADTVDSPDGILFTLNREQDNSDQACVLKWKTGEDGFTSPGLILLHHTPDGEVKEIDVDKESLHKSTTTRSPFIVTQLEGYYIHEVQAGASISLKASLPGVYRQHLVPGERYELLWPGQEINLWDWGDVRQHLGQKLKPREPKISIPSGPRILFTAVDKLEPLRFPSPPPFELSDTPHLEPDGPLTLNKDNLSANLLIKVTYLGASGRIEQRPITFHTYTLQEPGLAEGFRLHRFRNDGWEGIEAQFPCLGIADDPDVEVNVSEHRDFVTLQPGDCWTISHAVEEEDWVFPSDLADGDVLRYRYKGGQVDWWDWGESKDHAHTVVKLPCFVWSKVTEPRDNGGRPKPVVPVSNEILFTYRDSLD</sequence>
<accession>A0A2B7WEU0</accession>
<dbReference type="Proteomes" id="UP000223968">
    <property type="component" value="Unassembled WGS sequence"/>
</dbReference>
<evidence type="ECO:0000313" key="1">
    <source>
        <dbReference type="EMBL" id="PGG95000.1"/>
    </source>
</evidence>
<evidence type="ECO:0000313" key="2">
    <source>
        <dbReference type="Proteomes" id="UP000223968"/>
    </source>
</evidence>
<reference evidence="1 2" key="1">
    <citation type="submission" date="2017-10" db="EMBL/GenBank/DDBJ databases">
        <title>Comparative genomics in systemic dimorphic fungi from Ajellomycetaceae.</title>
        <authorList>
            <person name="Munoz J.F."/>
            <person name="Mcewen J.G."/>
            <person name="Clay O.K."/>
            <person name="Cuomo C.A."/>
        </authorList>
    </citation>
    <scope>NUCLEOTIDE SEQUENCE [LARGE SCALE GENOMIC DNA]</scope>
    <source>
        <strain evidence="1 2">UAMH5409</strain>
    </source>
</reference>
<keyword evidence="2" id="KW-1185">Reference proteome</keyword>